<keyword evidence="2" id="KW-1133">Transmembrane helix</keyword>
<dbReference type="VEuPathDB" id="AmoebaDB:FDP41_001630"/>
<evidence type="ECO:0000256" key="1">
    <source>
        <dbReference type="SAM" id="MobiDB-lite"/>
    </source>
</evidence>
<evidence type="ECO:0000256" key="2">
    <source>
        <dbReference type="SAM" id="Phobius"/>
    </source>
</evidence>
<dbReference type="OMA" id="LFMEFGR"/>
<dbReference type="Proteomes" id="UP000444721">
    <property type="component" value="Unassembled WGS sequence"/>
</dbReference>
<evidence type="ECO:0000313" key="4">
    <source>
        <dbReference type="Proteomes" id="UP000444721"/>
    </source>
</evidence>
<name>A0A6A5BQA3_NAEFO</name>
<feature type="transmembrane region" description="Helical" evidence="2">
    <location>
        <begin position="121"/>
        <end position="140"/>
    </location>
</feature>
<organism evidence="3 4">
    <name type="scientific">Naegleria fowleri</name>
    <name type="common">Brain eating amoeba</name>
    <dbReference type="NCBI Taxonomy" id="5763"/>
    <lineage>
        <taxon>Eukaryota</taxon>
        <taxon>Discoba</taxon>
        <taxon>Heterolobosea</taxon>
        <taxon>Tetramitia</taxon>
        <taxon>Eutetramitia</taxon>
        <taxon>Vahlkampfiidae</taxon>
        <taxon>Naegleria</taxon>
    </lineage>
</organism>
<feature type="region of interest" description="Disordered" evidence="1">
    <location>
        <begin position="92"/>
        <end position="114"/>
    </location>
</feature>
<dbReference type="AlphaFoldDB" id="A0A6A5BQA3"/>
<gene>
    <name evidence="3" type="ORF">FDP41_001630</name>
</gene>
<keyword evidence="2" id="KW-0812">Transmembrane</keyword>
<protein>
    <submittedName>
        <fullName evidence="3">Uncharacterized protein</fullName>
    </submittedName>
</protein>
<dbReference type="EMBL" id="VFQX01000027">
    <property type="protein sequence ID" value="KAF0979287.1"/>
    <property type="molecule type" value="Genomic_DNA"/>
</dbReference>
<keyword evidence="4" id="KW-1185">Reference proteome</keyword>
<dbReference type="RefSeq" id="XP_044564000.1">
    <property type="nucleotide sequence ID" value="XM_044704736.1"/>
</dbReference>
<dbReference type="GeneID" id="68108848"/>
<dbReference type="OrthoDB" id="10260856at2759"/>
<proteinExistence type="predicted"/>
<accession>A0A6A5BQA3</accession>
<dbReference type="VEuPathDB" id="AmoebaDB:NfTy_054270"/>
<reference evidence="3 4" key="1">
    <citation type="journal article" date="2019" name="Sci. Rep.">
        <title>Nanopore sequencing improves the draft genome of the human pathogenic amoeba Naegleria fowleri.</title>
        <authorList>
            <person name="Liechti N."/>
            <person name="Schurch N."/>
            <person name="Bruggmann R."/>
            <person name="Wittwer M."/>
        </authorList>
    </citation>
    <scope>NUCLEOTIDE SEQUENCE [LARGE SCALE GENOMIC DNA]</scope>
    <source>
        <strain evidence="3 4">ATCC 30894</strain>
    </source>
</reference>
<dbReference type="VEuPathDB" id="AmoebaDB:NF0119020"/>
<sequence>MYGVVQFRNDRSSLTGPFRHILLKTTTTIITANTNTVHSSPFFHHRCSNNFAVKQQQGFQVANFHHHGCFVCELNSSSKILLGSNTTTKPLKFKASSADPNSKNAEAGGGSENKKKTNNRLLFNLTLGFSLAMIALMQYIKYHEAIDPDANNDNWKLLTCSSEVQQSDVSTVKYSLYTTRYHFTMHEFVAMSSNSYITKVEDTERGENLIVLYNPTKLTQQTKQHIESLFSTSLRNTFLIVLPNTEHTLFFGDYYHDYCYKADALNQKNTRVLFLCQKDAKDMFIELARKNIVSRKETSVTTVVNIDPELFMEFGRFSAVSKKEQARDKRKNIVDLVAKHFTIIRMKGIDTRVEESLLYHKASKFLCACDLIMNLEIHTPQNPIVKLKHEQFEPYVLKYSRHYQFAKEMDAPYIDQNMLLDIPTIRECLNQAVTLPWNGVGMAHGSTIMIEDTPEGRKREEELKQKWLSSWELKFSASSDQ</sequence>
<comment type="caution">
    <text evidence="3">The sequence shown here is derived from an EMBL/GenBank/DDBJ whole genome shotgun (WGS) entry which is preliminary data.</text>
</comment>
<evidence type="ECO:0000313" key="3">
    <source>
        <dbReference type="EMBL" id="KAF0979287.1"/>
    </source>
</evidence>
<keyword evidence="2" id="KW-0472">Membrane</keyword>